<proteinExistence type="predicted"/>
<dbReference type="VEuPathDB" id="VectorBase:GBRI024251"/>
<evidence type="ECO:0000313" key="1">
    <source>
        <dbReference type="EnsemblMetazoa" id="GBRI024251-PA"/>
    </source>
</evidence>
<reference evidence="1" key="2">
    <citation type="submission" date="2020-05" db="UniProtKB">
        <authorList>
            <consortium name="EnsemblMetazoa"/>
        </authorList>
    </citation>
    <scope>IDENTIFICATION</scope>
    <source>
        <strain evidence="1">IAEA</strain>
    </source>
</reference>
<name>A0A1A9WLT6_9MUSC</name>
<protein>
    <submittedName>
        <fullName evidence="1">Uncharacterized protein</fullName>
    </submittedName>
</protein>
<dbReference type="Proteomes" id="UP000091820">
    <property type="component" value="Unassembled WGS sequence"/>
</dbReference>
<evidence type="ECO:0000313" key="2">
    <source>
        <dbReference type="Proteomes" id="UP000091820"/>
    </source>
</evidence>
<keyword evidence="2" id="KW-1185">Reference proteome</keyword>
<dbReference type="EnsemblMetazoa" id="GBRI024251-RA">
    <property type="protein sequence ID" value="GBRI024251-PA"/>
    <property type="gene ID" value="GBRI024251"/>
</dbReference>
<dbReference type="AlphaFoldDB" id="A0A1A9WLT6"/>
<organism evidence="1 2">
    <name type="scientific">Glossina brevipalpis</name>
    <dbReference type="NCBI Taxonomy" id="37001"/>
    <lineage>
        <taxon>Eukaryota</taxon>
        <taxon>Metazoa</taxon>
        <taxon>Ecdysozoa</taxon>
        <taxon>Arthropoda</taxon>
        <taxon>Hexapoda</taxon>
        <taxon>Insecta</taxon>
        <taxon>Pterygota</taxon>
        <taxon>Neoptera</taxon>
        <taxon>Endopterygota</taxon>
        <taxon>Diptera</taxon>
        <taxon>Brachycera</taxon>
        <taxon>Muscomorpha</taxon>
        <taxon>Hippoboscoidea</taxon>
        <taxon>Glossinidae</taxon>
        <taxon>Glossina</taxon>
    </lineage>
</organism>
<accession>A0A1A9WLT6</accession>
<sequence>MRFKKFDPVSNKKINADVLQGIFRGIKSVSSTTPIHLIKEFCDNLAGSCGLIMSCLSSQHKNHDDFRLKKIVLSELNRALNVSIDISLGLDGIRNSHLKMLSVGNKLALLVKYNKIMNTCRISSNLRNFQNLEIFSLIINSALDVLNPLKTSSRYDNGLRIHSNNFNDDIALILAKNYYKERISKHFIPKMNNDMIEISEMITSFFTGAKPTEKAEPCISNK</sequence>
<reference evidence="2" key="1">
    <citation type="submission" date="2014-03" db="EMBL/GenBank/DDBJ databases">
        <authorList>
            <person name="Aksoy S."/>
            <person name="Warren W."/>
            <person name="Wilson R.K."/>
        </authorList>
    </citation>
    <scope>NUCLEOTIDE SEQUENCE [LARGE SCALE GENOMIC DNA]</scope>
    <source>
        <strain evidence="2">IAEA</strain>
    </source>
</reference>